<dbReference type="EMBL" id="QGNW01001131">
    <property type="protein sequence ID" value="RVW54205.1"/>
    <property type="molecule type" value="Genomic_DNA"/>
</dbReference>
<evidence type="ECO:0000313" key="2">
    <source>
        <dbReference type="EMBL" id="RVW54205.1"/>
    </source>
</evidence>
<organism evidence="2 3">
    <name type="scientific">Vitis vinifera</name>
    <name type="common">Grape</name>
    <dbReference type="NCBI Taxonomy" id="29760"/>
    <lineage>
        <taxon>Eukaryota</taxon>
        <taxon>Viridiplantae</taxon>
        <taxon>Streptophyta</taxon>
        <taxon>Embryophyta</taxon>
        <taxon>Tracheophyta</taxon>
        <taxon>Spermatophyta</taxon>
        <taxon>Magnoliopsida</taxon>
        <taxon>eudicotyledons</taxon>
        <taxon>Gunneridae</taxon>
        <taxon>Pentapetalae</taxon>
        <taxon>rosids</taxon>
        <taxon>Vitales</taxon>
        <taxon>Vitaceae</taxon>
        <taxon>Viteae</taxon>
        <taxon>Vitis</taxon>
    </lineage>
</organism>
<gene>
    <name evidence="2" type="ORF">CK203_111464</name>
</gene>
<sequence length="213" mass="23758">MFKISSVRSNAACIYWKTPSPSRKVAVDNHNIDVGLRSCHCLGHNPLSRNLNLRFSPPLSVSFKSFSLNSFSRQALTLRLNLNPNLNVNPPCPLSPPPSMLSCPKPEPRQEEAPIPVRIPIPVRNPNPNPRLRRSGKTQTQTPDLAPPKKSTNSQTPDSKIEPLDALPAKKPKKVDVEECIGQLRKKAADFNPKTAAYWEDKPVPFLFLVRAF</sequence>
<feature type="region of interest" description="Disordered" evidence="1">
    <location>
        <begin position="86"/>
        <end position="175"/>
    </location>
</feature>
<evidence type="ECO:0000256" key="1">
    <source>
        <dbReference type="SAM" id="MobiDB-lite"/>
    </source>
</evidence>
<protein>
    <submittedName>
        <fullName evidence="2">Uncharacterized protein</fullName>
    </submittedName>
</protein>
<name>A0A438F2K8_VITVI</name>
<accession>A0A438F2K8</accession>
<proteinExistence type="predicted"/>
<evidence type="ECO:0000313" key="3">
    <source>
        <dbReference type="Proteomes" id="UP000288805"/>
    </source>
</evidence>
<feature type="compositionally biased region" description="Pro residues" evidence="1">
    <location>
        <begin position="90"/>
        <end position="99"/>
    </location>
</feature>
<feature type="compositionally biased region" description="Pro residues" evidence="1">
    <location>
        <begin position="117"/>
        <end position="129"/>
    </location>
</feature>
<comment type="caution">
    <text evidence="2">The sequence shown here is derived from an EMBL/GenBank/DDBJ whole genome shotgun (WGS) entry which is preliminary data.</text>
</comment>
<dbReference type="Proteomes" id="UP000288805">
    <property type="component" value="Unassembled WGS sequence"/>
</dbReference>
<reference evidence="2 3" key="1">
    <citation type="journal article" date="2018" name="PLoS Genet.">
        <title>Population sequencing reveals clonal diversity and ancestral inbreeding in the grapevine cultivar Chardonnay.</title>
        <authorList>
            <person name="Roach M.J."/>
            <person name="Johnson D.L."/>
            <person name="Bohlmann J."/>
            <person name="van Vuuren H.J."/>
            <person name="Jones S.J."/>
            <person name="Pretorius I.S."/>
            <person name="Schmidt S.A."/>
            <person name="Borneman A.R."/>
        </authorList>
    </citation>
    <scope>NUCLEOTIDE SEQUENCE [LARGE SCALE GENOMIC DNA]</scope>
    <source>
        <strain evidence="3">cv. Chardonnay</strain>
        <tissue evidence="2">Leaf</tissue>
    </source>
</reference>
<dbReference type="AlphaFoldDB" id="A0A438F2K8"/>